<dbReference type="InterPro" id="IPR003646">
    <property type="entry name" value="SH3-like_bac-type"/>
</dbReference>
<dbReference type="InterPro" id="IPR013229">
    <property type="entry name" value="PEGA"/>
</dbReference>
<dbReference type="InterPro" id="IPR036028">
    <property type="entry name" value="SH3-like_dom_sf"/>
</dbReference>
<dbReference type="PROSITE" id="PS51781">
    <property type="entry name" value="SH3B"/>
    <property type="match status" value="1"/>
</dbReference>
<dbReference type="Proteomes" id="UP000179051">
    <property type="component" value="Unassembled WGS sequence"/>
</dbReference>
<evidence type="ECO:0000259" key="1">
    <source>
        <dbReference type="PROSITE" id="PS51781"/>
    </source>
</evidence>
<dbReference type="Gene3D" id="2.30.30.40">
    <property type="entry name" value="SH3 Domains"/>
    <property type="match status" value="1"/>
</dbReference>
<comment type="caution">
    <text evidence="2">The sequence shown here is derived from an EMBL/GenBank/DDBJ whole genome shotgun (WGS) entry which is preliminary data.</text>
</comment>
<sequence>MKKTLVTILIFLSIIALILQFGIRPLEGLLNLKERAGLRVESTPKTKIFIDNKEVGEVPYQEENFSEGEYLISLKDEASGSATLWSGYVKLNGGTLSVVNRDIQKTQALSSGEVITLEKGAGVTIISNPSGAEVLMDGVIIGRTPLIYTEIISGEHQFLLSKDSFLKRTIRATLIDGYNLTLNADLAISEAELTKLPTPPVTALPQVLIKQTPTGFLRVRDKASLNGKEIAQVKPGESLTLLEESGEWFKVRLPDGQEGYISSQYAEKKNQ</sequence>
<feature type="domain" description="SH3b" evidence="1">
    <location>
        <begin position="205"/>
        <end position="270"/>
    </location>
</feature>
<dbReference type="Pfam" id="PF08239">
    <property type="entry name" value="SH3_3"/>
    <property type="match status" value="1"/>
</dbReference>
<evidence type="ECO:0000313" key="2">
    <source>
        <dbReference type="EMBL" id="OGE35178.1"/>
    </source>
</evidence>
<accession>A0A1F5K318</accession>
<evidence type="ECO:0000313" key="3">
    <source>
        <dbReference type="Proteomes" id="UP000179051"/>
    </source>
</evidence>
<reference evidence="2 3" key="1">
    <citation type="journal article" date="2016" name="Nat. Commun.">
        <title>Thousands of microbial genomes shed light on interconnected biogeochemical processes in an aquifer system.</title>
        <authorList>
            <person name="Anantharaman K."/>
            <person name="Brown C.T."/>
            <person name="Hug L.A."/>
            <person name="Sharon I."/>
            <person name="Castelle C.J."/>
            <person name="Probst A.J."/>
            <person name="Thomas B.C."/>
            <person name="Singh A."/>
            <person name="Wilkins M.J."/>
            <person name="Karaoz U."/>
            <person name="Brodie E.L."/>
            <person name="Williams K.H."/>
            <person name="Hubbard S.S."/>
            <person name="Banfield J.F."/>
        </authorList>
    </citation>
    <scope>NUCLEOTIDE SEQUENCE [LARGE SCALE GENOMIC DNA]</scope>
</reference>
<dbReference type="AlphaFoldDB" id="A0A1F5K318"/>
<dbReference type="SMART" id="SM00287">
    <property type="entry name" value="SH3b"/>
    <property type="match status" value="1"/>
</dbReference>
<name>A0A1F5K318_9BACT</name>
<dbReference type="EMBL" id="MFDF01000018">
    <property type="protein sequence ID" value="OGE35178.1"/>
    <property type="molecule type" value="Genomic_DNA"/>
</dbReference>
<dbReference type="SUPFAM" id="SSF50044">
    <property type="entry name" value="SH3-domain"/>
    <property type="match status" value="1"/>
</dbReference>
<proteinExistence type="predicted"/>
<dbReference type="Pfam" id="PF08308">
    <property type="entry name" value="PEGA"/>
    <property type="match status" value="1"/>
</dbReference>
<protein>
    <recommendedName>
        <fullName evidence="1">SH3b domain-containing protein</fullName>
    </recommendedName>
</protein>
<gene>
    <name evidence="2" type="ORF">A3E66_01975</name>
</gene>
<organism evidence="2 3">
    <name type="scientific">Candidatus Daviesbacteria bacterium RIFCSPHIGHO2_12_FULL_37_16</name>
    <dbReference type="NCBI Taxonomy" id="1797778"/>
    <lineage>
        <taxon>Bacteria</taxon>
        <taxon>Candidatus Daviesiibacteriota</taxon>
    </lineage>
</organism>